<reference evidence="2" key="1">
    <citation type="submission" date="2023-06" db="EMBL/GenBank/DDBJ databases">
        <title>Conoideocrella luteorostrata (Hypocreales: Clavicipitaceae), a potential biocontrol fungus for elongate hemlock scale in United States Christmas tree production areas.</title>
        <authorList>
            <person name="Barrett H."/>
            <person name="Lovett B."/>
            <person name="Macias A.M."/>
            <person name="Stajich J.E."/>
            <person name="Kasson M.T."/>
        </authorList>
    </citation>
    <scope>NUCLEOTIDE SEQUENCE</scope>
    <source>
        <strain evidence="2">ARSEF 14590</strain>
    </source>
</reference>
<dbReference type="Proteomes" id="UP001251528">
    <property type="component" value="Unassembled WGS sequence"/>
</dbReference>
<feature type="chain" id="PRO_5042517352" description="Secreted protein" evidence="1">
    <location>
        <begin position="21"/>
        <end position="267"/>
    </location>
</feature>
<gene>
    <name evidence="2" type="ORF">QQS21_008251</name>
</gene>
<proteinExistence type="predicted"/>
<dbReference type="EMBL" id="JASWJB010000184">
    <property type="protein sequence ID" value="KAK2594032.1"/>
    <property type="molecule type" value="Genomic_DNA"/>
</dbReference>
<keyword evidence="1" id="KW-0732">Signal</keyword>
<evidence type="ECO:0000256" key="1">
    <source>
        <dbReference type="SAM" id="SignalP"/>
    </source>
</evidence>
<organism evidence="2 3">
    <name type="scientific">Conoideocrella luteorostrata</name>
    <dbReference type="NCBI Taxonomy" id="1105319"/>
    <lineage>
        <taxon>Eukaryota</taxon>
        <taxon>Fungi</taxon>
        <taxon>Dikarya</taxon>
        <taxon>Ascomycota</taxon>
        <taxon>Pezizomycotina</taxon>
        <taxon>Sordariomycetes</taxon>
        <taxon>Hypocreomycetidae</taxon>
        <taxon>Hypocreales</taxon>
        <taxon>Clavicipitaceae</taxon>
        <taxon>Conoideocrella</taxon>
    </lineage>
</organism>
<name>A0AAJ0CK22_9HYPO</name>
<dbReference type="AlphaFoldDB" id="A0AAJ0CK22"/>
<evidence type="ECO:0008006" key="4">
    <source>
        <dbReference type="Google" id="ProtNLM"/>
    </source>
</evidence>
<feature type="signal peptide" evidence="1">
    <location>
        <begin position="1"/>
        <end position="20"/>
    </location>
</feature>
<evidence type="ECO:0000313" key="3">
    <source>
        <dbReference type="Proteomes" id="UP001251528"/>
    </source>
</evidence>
<dbReference type="SUPFAM" id="SSF56973">
    <property type="entry name" value="Aerolisin/ETX pore-forming domain"/>
    <property type="match status" value="1"/>
</dbReference>
<accession>A0AAJ0CK22</accession>
<comment type="caution">
    <text evidence="2">The sequence shown here is derived from an EMBL/GenBank/DDBJ whole genome shotgun (WGS) entry which is preliminary data.</text>
</comment>
<evidence type="ECO:0000313" key="2">
    <source>
        <dbReference type="EMBL" id="KAK2594032.1"/>
    </source>
</evidence>
<dbReference type="Gene3D" id="2.170.15.10">
    <property type="entry name" value="Proaerolysin, chain A, domain 3"/>
    <property type="match status" value="1"/>
</dbReference>
<keyword evidence="3" id="KW-1185">Reference proteome</keyword>
<sequence>MLFLTIIISLLTLAAHPCQGDEQPFKQSQVDRIVKSLETQLLNINSKSLPYYDSSSRREATCIQNMYKCPTTRFWSRHFLTIARKATIKQIRHADATFANDGSEKADLKSSKSTARLSSTTKGWQIAAKIGTGSPSSVAGDVSGQFKYEWTESNTKTETVEYTGRCPAGKTCTIETITFQATIEGYCMEAPLLYCGWDIDLTAQNVCVAQGEVNSLQDTCGQYKSYIEKARKEICPSSSARKRCQVDVPVLDASNEVFRVVAMTEKD</sequence>
<protein>
    <recommendedName>
        <fullName evidence="4">Secreted protein</fullName>
    </recommendedName>
</protein>